<comment type="caution">
    <text evidence="1">The sequence shown here is derived from an EMBL/GenBank/DDBJ whole genome shotgun (WGS) entry which is preliminary data.</text>
</comment>
<dbReference type="AlphaFoldDB" id="A0A015LDL8"/>
<reference evidence="1 2" key="1">
    <citation type="submission" date="2014-02" db="EMBL/GenBank/DDBJ databases">
        <title>Single nucleus genome sequencing reveals high similarity among nuclei of an endomycorrhizal fungus.</title>
        <authorList>
            <person name="Lin K."/>
            <person name="Geurts R."/>
            <person name="Zhang Z."/>
            <person name="Limpens E."/>
            <person name="Saunders D.G."/>
            <person name="Mu D."/>
            <person name="Pang E."/>
            <person name="Cao H."/>
            <person name="Cha H."/>
            <person name="Lin T."/>
            <person name="Zhou Q."/>
            <person name="Shang Y."/>
            <person name="Li Y."/>
            <person name="Ivanov S."/>
            <person name="Sharma T."/>
            <person name="Velzen R.V."/>
            <person name="Ruijter N.D."/>
            <person name="Aanen D.K."/>
            <person name="Win J."/>
            <person name="Kamoun S."/>
            <person name="Bisseling T."/>
            <person name="Huang S."/>
        </authorList>
    </citation>
    <scope>NUCLEOTIDE SEQUENCE [LARGE SCALE GENOMIC DNA]</scope>
    <source>
        <strain evidence="2">DAOM197198w</strain>
    </source>
</reference>
<organism evidence="1 2">
    <name type="scientific">Rhizophagus irregularis (strain DAOM 197198w)</name>
    <name type="common">Glomus intraradices</name>
    <dbReference type="NCBI Taxonomy" id="1432141"/>
    <lineage>
        <taxon>Eukaryota</taxon>
        <taxon>Fungi</taxon>
        <taxon>Fungi incertae sedis</taxon>
        <taxon>Mucoromycota</taxon>
        <taxon>Glomeromycotina</taxon>
        <taxon>Glomeromycetes</taxon>
        <taxon>Glomerales</taxon>
        <taxon>Glomeraceae</taxon>
        <taxon>Rhizophagus</taxon>
    </lineage>
</organism>
<proteinExistence type="predicted"/>
<evidence type="ECO:0008006" key="3">
    <source>
        <dbReference type="Google" id="ProtNLM"/>
    </source>
</evidence>
<protein>
    <recommendedName>
        <fullName evidence="3">F-box domain-containing protein</fullName>
    </recommendedName>
</protein>
<dbReference type="InterPro" id="IPR032675">
    <property type="entry name" value="LRR_dom_sf"/>
</dbReference>
<gene>
    <name evidence="1" type="ORF">RirG_020370</name>
</gene>
<keyword evidence="2" id="KW-1185">Reference proteome</keyword>
<dbReference type="SUPFAM" id="SSF52047">
    <property type="entry name" value="RNI-like"/>
    <property type="match status" value="1"/>
</dbReference>
<dbReference type="Gene3D" id="3.80.10.10">
    <property type="entry name" value="Ribonuclease Inhibitor"/>
    <property type="match status" value="1"/>
</dbReference>
<dbReference type="EMBL" id="JEMT01010070">
    <property type="protein sequence ID" value="EXX77814.1"/>
    <property type="molecule type" value="Genomic_DNA"/>
</dbReference>
<sequence length="474" mass="56115">MARLNKDVMLLILEELQNDNKTLYSCLLINRTWCKAVTPILWKNPNRQDINERVFFNVILSHLSEESRNNLMNQGVKLIAQPYQQTLFNYIRFWKYLDLCFLDRIMHDFFKYPESKIYIVGNEILNLFNMNTKFISIAIHKLSHIYITGTEHCFSEISELEYFFCDIEINSNVLERLAMINSSIKKLRFEINNITKNPGIIRLIETQKNLKEVIVNSNNLFSNEFYCKSLEESLINCADTIQYLKIDWIPTTNYLSYLVNLVSLKIQGARNANWLYLENVFLPHLKILKARYIPSRILANLIVNTKGKLIEIRILFQHSKDNEKLIQAIYRNCPNLNYLQLSLNDINIAEFEKILIHCRFLIGLEIMESNGFYPYNKHDWSKFMKILVNSSSTNLFKFKFFTMNVENMIEALELFLDGWKDRCPIRLKTIPLKYESYQLQQLKDLLQMYKVKGIIKNYSVNSSIDEIECIQLIN</sequence>
<evidence type="ECO:0000313" key="1">
    <source>
        <dbReference type="EMBL" id="EXX77814.1"/>
    </source>
</evidence>
<evidence type="ECO:0000313" key="2">
    <source>
        <dbReference type="Proteomes" id="UP000022910"/>
    </source>
</evidence>
<dbReference type="Proteomes" id="UP000022910">
    <property type="component" value="Unassembled WGS sequence"/>
</dbReference>
<name>A0A015LDL8_RHIIW</name>
<dbReference type="HOGENOM" id="CLU_028913_1_0_1"/>
<accession>A0A015LDL8</accession>
<dbReference type="OrthoDB" id="2339173at2759"/>